<name>A0A9P7FTJ3_9AGAR</name>
<dbReference type="EMBL" id="JABCKI010006353">
    <property type="protein sequence ID" value="KAG5634572.1"/>
    <property type="molecule type" value="Genomic_DNA"/>
</dbReference>
<accession>A0A9P7FTJ3</accession>
<dbReference type="Pfam" id="PF11464">
    <property type="entry name" value="Rbsn"/>
    <property type="match status" value="1"/>
</dbReference>
<evidence type="ECO:0000313" key="4">
    <source>
        <dbReference type="Proteomes" id="UP000717328"/>
    </source>
</evidence>
<gene>
    <name evidence="3" type="ORF">H0H81_001497</name>
</gene>
<evidence type="ECO:0000259" key="2">
    <source>
        <dbReference type="Pfam" id="PF11464"/>
    </source>
</evidence>
<dbReference type="SUPFAM" id="SSF140125">
    <property type="entry name" value="Rabenosyn-5 Rab-binding domain-like"/>
    <property type="match status" value="1"/>
</dbReference>
<feature type="region of interest" description="Disordered" evidence="1">
    <location>
        <begin position="223"/>
        <end position="249"/>
    </location>
</feature>
<reference evidence="3" key="1">
    <citation type="submission" date="2021-02" db="EMBL/GenBank/DDBJ databases">
        <authorList>
            <person name="Nieuwenhuis M."/>
            <person name="Van De Peppel L.J.J."/>
        </authorList>
    </citation>
    <scope>NUCLEOTIDE SEQUENCE</scope>
    <source>
        <strain evidence="3">D49</strain>
    </source>
</reference>
<dbReference type="OrthoDB" id="166134at2759"/>
<sequence length="446" mass="49511">MPESIPYQAYRSKRHSRNISNHDLAAAPEPNVDGPASPHTATRLLASPSKKPSTFRRVPPRNTSTLAHNHTSRPHSPNVSVSSTLSSPPEPVSSDQTPTQLAIPVFGPPKLSFDPSAETQSIISPPSPPLLKPIPSISSTSHTNPHSSSPPPRTLTQRTQAPYRPGFQPKGLYRPITDEFIALRNAKRDGNTDYGTGRKQVERTKMLRRLEKLITLHFPSPEIEPEKSLSYSSPMPGKRLGPPSDQARRRTSSFFDFDVRNMTMSDAGGLWRGVLGGGEANDIRAAEQRITPWQDDADVAKCPLCFHEDQPTKEASVTRKRLLEAFAQYDAIAKRIRKASQFLQKNMFPLQSLPTAKKSASQSTKNQPPSQQGVHYVDPDSKTALALQPLLEQEALIESFVEEAKAQRKFEDVKTLKTNLREIRVEIEKIVTNVEGGMQDNVMESR</sequence>
<feature type="compositionally biased region" description="Low complexity" evidence="1">
    <location>
        <begin position="76"/>
        <end position="87"/>
    </location>
</feature>
<dbReference type="Proteomes" id="UP000717328">
    <property type="component" value="Unassembled WGS sequence"/>
</dbReference>
<feature type="region of interest" description="Disordered" evidence="1">
    <location>
        <begin position="1"/>
        <end position="170"/>
    </location>
</feature>
<proteinExistence type="predicted"/>
<feature type="region of interest" description="Disordered" evidence="1">
    <location>
        <begin position="354"/>
        <end position="375"/>
    </location>
</feature>
<evidence type="ECO:0000256" key="1">
    <source>
        <dbReference type="SAM" id="MobiDB-lite"/>
    </source>
</evidence>
<organism evidence="3 4">
    <name type="scientific">Sphagnurus paluster</name>
    <dbReference type="NCBI Taxonomy" id="117069"/>
    <lineage>
        <taxon>Eukaryota</taxon>
        <taxon>Fungi</taxon>
        <taxon>Dikarya</taxon>
        <taxon>Basidiomycota</taxon>
        <taxon>Agaricomycotina</taxon>
        <taxon>Agaricomycetes</taxon>
        <taxon>Agaricomycetidae</taxon>
        <taxon>Agaricales</taxon>
        <taxon>Tricholomatineae</taxon>
        <taxon>Lyophyllaceae</taxon>
        <taxon>Sphagnurus</taxon>
    </lineage>
</organism>
<feature type="domain" description="Rabenosyn Rab binding" evidence="2">
    <location>
        <begin position="389"/>
        <end position="430"/>
    </location>
</feature>
<protein>
    <recommendedName>
        <fullName evidence="2">Rabenosyn Rab binding domain-containing protein</fullName>
    </recommendedName>
</protein>
<dbReference type="Gene3D" id="4.10.860.20">
    <property type="entry name" value="Rabenosyn, Rab binding domain"/>
    <property type="match status" value="1"/>
</dbReference>
<feature type="compositionally biased region" description="Polar residues" evidence="1">
    <location>
        <begin position="354"/>
        <end position="373"/>
    </location>
</feature>
<dbReference type="AlphaFoldDB" id="A0A9P7FTJ3"/>
<dbReference type="InterPro" id="IPR021565">
    <property type="entry name" value="Rbsn_Rab-bd"/>
</dbReference>
<dbReference type="InterPro" id="IPR036531">
    <property type="entry name" value="Rbsn_Rab-bd_sf"/>
</dbReference>
<feature type="compositionally biased region" description="Low complexity" evidence="1">
    <location>
        <begin position="133"/>
        <end position="147"/>
    </location>
</feature>
<evidence type="ECO:0000313" key="3">
    <source>
        <dbReference type="EMBL" id="KAG5634572.1"/>
    </source>
</evidence>
<reference evidence="3" key="2">
    <citation type="submission" date="2021-10" db="EMBL/GenBank/DDBJ databases">
        <title>Phylogenomics reveals ancestral predisposition of the termite-cultivated fungus Termitomyces towards a domesticated lifestyle.</title>
        <authorList>
            <person name="Auxier B."/>
            <person name="Grum-Grzhimaylo A."/>
            <person name="Cardenas M.E."/>
            <person name="Lodge J.D."/>
            <person name="Laessoe T."/>
            <person name="Pedersen O."/>
            <person name="Smith M.E."/>
            <person name="Kuyper T.W."/>
            <person name="Franco-Molano E.A."/>
            <person name="Baroni T.J."/>
            <person name="Aanen D.K."/>
        </authorList>
    </citation>
    <scope>NUCLEOTIDE SEQUENCE</scope>
    <source>
        <strain evidence="3">D49</strain>
    </source>
</reference>
<comment type="caution">
    <text evidence="3">The sequence shown here is derived from an EMBL/GenBank/DDBJ whole genome shotgun (WGS) entry which is preliminary data.</text>
</comment>
<keyword evidence="4" id="KW-1185">Reference proteome</keyword>